<evidence type="ECO:0008006" key="6">
    <source>
        <dbReference type="Google" id="ProtNLM"/>
    </source>
</evidence>
<accession>A0A507C6I3</accession>
<organism evidence="4 5">
    <name type="scientific">Synchytrium microbalum</name>
    <dbReference type="NCBI Taxonomy" id="1806994"/>
    <lineage>
        <taxon>Eukaryota</taxon>
        <taxon>Fungi</taxon>
        <taxon>Fungi incertae sedis</taxon>
        <taxon>Chytridiomycota</taxon>
        <taxon>Chytridiomycota incertae sedis</taxon>
        <taxon>Chytridiomycetes</taxon>
        <taxon>Synchytriales</taxon>
        <taxon>Synchytriaceae</taxon>
        <taxon>Synchytrium</taxon>
    </lineage>
</organism>
<comment type="caution">
    <text evidence="4">The sequence shown here is derived from an EMBL/GenBank/DDBJ whole genome shotgun (WGS) entry which is preliminary data.</text>
</comment>
<dbReference type="OrthoDB" id="409543at2759"/>
<evidence type="ECO:0000313" key="5">
    <source>
        <dbReference type="Proteomes" id="UP000319731"/>
    </source>
</evidence>
<feature type="region of interest" description="Disordered" evidence="2">
    <location>
        <begin position="494"/>
        <end position="545"/>
    </location>
</feature>
<dbReference type="InterPro" id="IPR007577">
    <property type="entry name" value="GlycoTrfase_DXD_sugar-bd_CS"/>
</dbReference>
<sequence>MISSSGREVSASIAYGKLSSKDMTLAGRLCYTGQGVMIRWRRDYILLLVVALIIFITWQASSIRKASKPKTLITTTGKEIPVPVARPRPALIVEPSPLSRQHRGDTRNSTWRPPVYDGIGIPKIIHQTWKTENLDPLTVERVATWKVLNPNHVYKLWTDAEVEDFVYEFYPHVIETWARLPRPVYKADLFRYLVLHKYGGTYADVDTECLKPIDVWNDGQKAAAIVGIEIDAFDENGSWRSIIPRGLQFTQWTISSIPNHPLLSRVVNRSLTRIADSTFQELLHADSLEVQELTGPAIWTDSVYLHTHDLGSRDPRRDYKHLVIPQLVGRDEAHEHDNLLLLPITGFNPTCYGMKAQGPCHSSALVLHRFQGTWRPPPPGPVGRTWSPPIIDTRPVHLIPGDIVVAWLTEAARYDPLGFGFFEVSQHLTLGKYAVLQKMYAYQLEETSPGTWYRKDPQDEKEVCQDRLLLNRRGMFYVIDESLEMKELASKGDVAQPSLHETDPNLPPVPDAEPEIDERFQSPRIRRPLQQPAEEVPPRGSNVIQPRMNAAIPSPVANTPIIAKRETTKPPPYHPSLYTIKNGNKQNYYNSSFNNNMDTHPSVFREAINKSPQLKATSMSLDAAAINAQQQIESKQADLYPAVAKAIENQGNPALVAALHKVEKEASGRNVTCDKCGHTMNV</sequence>
<evidence type="ECO:0000256" key="3">
    <source>
        <dbReference type="SAM" id="Phobius"/>
    </source>
</evidence>
<gene>
    <name evidence="4" type="ORF">SmJEL517_g01327</name>
</gene>
<keyword evidence="5" id="KW-1185">Reference proteome</keyword>
<dbReference type="GeneID" id="42002552"/>
<proteinExistence type="inferred from homology"/>
<dbReference type="AlphaFoldDB" id="A0A507C6I3"/>
<feature type="transmembrane region" description="Helical" evidence="3">
    <location>
        <begin position="44"/>
        <end position="61"/>
    </location>
</feature>
<dbReference type="PANTHER" id="PTHR31834">
    <property type="entry name" value="INITIATION-SPECIFIC ALPHA-1,6-MANNOSYLTRANSFERASE"/>
    <property type="match status" value="1"/>
</dbReference>
<name>A0A507C6I3_9FUNG</name>
<dbReference type="Pfam" id="PF04488">
    <property type="entry name" value="Gly_transf_sug"/>
    <property type="match status" value="1"/>
</dbReference>
<dbReference type="InterPro" id="IPR039367">
    <property type="entry name" value="Och1-like"/>
</dbReference>
<dbReference type="SUPFAM" id="SSF53448">
    <property type="entry name" value="Nucleotide-diphospho-sugar transferases"/>
    <property type="match status" value="1"/>
</dbReference>
<dbReference type="GO" id="GO:0000009">
    <property type="term" value="F:alpha-1,6-mannosyltransferase activity"/>
    <property type="evidence" value="ECO:0007669"/>
    <property type="project" value="InterPro"/>
</dbReference>
<protein>
    <recommendedName>
        <fullName evidence="6">Alpha 1,4-glycosyltransferase domain-containing protein</fullName>
    </recommendedName>
</protein>
<evidence type="ECO:0000313" key="4">
    <source>
        <dbReference type="EMBL" id="TPX36647.1"/>
    </source>
</evidence>
<keyword evidence="3" id="KW-0812">Transmembrane</keyword>
<dbReference type="STRING" id="1806994.A0A507C6I3"/>
<dbReference type="EMBL" id="QEAO01000004">
    <property type="protein sequence ID" value="TPX36647.1"/>
    <property type="molecule type" value="Genomic_DNA"/>
</dbReference>
<evidence type="ECO:0000256" key="2">
    <source>
        <dbReference type="SAM" id="MobiDB-lite"/>
    </source>
</evidence>
<dbReference type="GO" id="GO:0006487">
    <property type="term" value="P:protein N-linked glycosylation"/>
    <property type="evidence" value="ECO:0007669"/>
    <property type="project" value="TreeGrafter"/>
</dbReference>
<dbReference type="Gene3D" id="3.90.550.20">
    <property type="match status" value="1"/>
</dbReference>
<dbReference type="GO" id="GO:0000136">
    <property type="term" value="C:mannan polymerase complex"/>
    <property type="evidence" value="ECO:0007669"/>
    <property type="project" value="TreeGrafter"/>
</dbReference>
<dbReference type="PANTHER" id="PTHR31834:SF1">
    <property type="entry name" value="INITIATION-SPECIFIC ALPHA-1,6-MANNOSYLTRANSFERASE"/>
    <property type="match status" value="1"/>
</dbReference>
<reference evidence="4 5" key="1">
    <citation type="journal article" date="2019" name="Sci. Rep.">
        <title>Comparative genomics of chytrid fungi reveal insights into the obligate biotrophic and pathogenic lifestyle of Synchytrium endobioticum.</title>
        <authorList>
            <person name="van de Vossenberg B.T.L.H."/>
            <person name="Warris S."/>
            <person name="Nguyen H.D.T."/>
            <person name="van Gent-Pelzer M.P.E."/>
            <person name="Joly D.L."/>
            <person name="van de Geest H.C."/>
            <person name="Bonants P.J.M."/>
            <person name="Smith D.S."/>
            <person name="Levesque C.A."/>
            <person name="van der Lee T.A.J."/>
        </authorList>
    </citation>
    <scope>NUCLEOTIDE SEQUENCE [LARGE SCALE GENOMIC DNA]</scope>
    <source>
        <strain evidence="4 5">JEL517</strain>
    </source>
</reference>
<evidence type="ECO:0000256" key="1">
    <source>
        <dbReference type="ARBA" id="ARBA00009003"/>
    </source>
</evidence>
<keyword evidence="3" id="KW-0472">Membrane</keyword>
<dbReference type="InterPro" id="IPR029044">
    <property type="entry name" value="Nucleotide-diphossugar_trans"/>
</dbReference>
<dbReference type="RefSeq" id="XP_031026861.1">
    <property type="nucleotide sequence ID" value="XM_031167255.1"/>
</dbReference>
<comment type="similarity">
    <text evidence="1">Belongs to the glycosyltransferase 32 family.</text>
</comment>
<dbReference type="Proteomes" id="UP000319731">
    <property type="component" value="Unassembled WGS sequence"/>
</dbReference>
<keyword evidence="3" id="KW-1133">Transmembrane helix</keyword>